<keyword evidence="2" id="KW-1185">Reference proteome</keyword>
<accession>A0A021VRU7</accession>
<comment type="caution">
    <text evidence="1">The sequence shown here is derived from an EMBL/GenBank/DDBJ whole genome shotgun (WGS) entry which is preliminary data.</text>
</comment>
<proteinExistence type="predicted"/>
<dbReference type="SUPFAM" id="SSF52833">
    <property type="entry name" value="Thioredoxin-like"/>
    <property type="match status" value="1"/>
</dbReference>
<dbReference type="Gene3D" id="3.40.30.10">
    <property type="entry name" value="Glutaredoxin"/>
    <property type="match status" value="1"/>
</dbReference>
<reference evidence="1" key="1">
    <citation type="submission" date="2014-01" db="EMBL/GenBank/DDBJ databases">
        <title>Actinotalea ferrariae CF5-4.</title>
        <authorList>
            <person name="Chen F."/>
            <person name="Li Y."/>
            <person name="Wang G."/>
        </authorList>
    </citation>
    <scope>NUCLEOTIDE SEQUENCE [LARGE SCALE GENOMIC DNA]</scope>
    <source>
        <strain evidence="1">CF5-4</strain>
    </source>
</reference>
<dbReference type="Proteomes" id="UP000019753">
    <property type="component" value="Unassembled WGS sequence"/>
</dbReference>
<organism evidence="1 2">
    <name type="scientific">Actinotalea ferrariae CF5-4</name>
    <dbReference type="NCBI Taxonomy" id="948458"/>
    <lineage>
        <taxon>Bacteria</taxon>
        <taxon>Bacillati</taxon>
        <taxon>Actinomycetota</taxon>
        <taxon>Actinomycetes</taxon>
        <taxon>Micrococcales</taxon>
        <taxon>Cellulomonadaceae</taxon>
        <taxon>Actinotalea</taxon>
    </lineage>
</organism>
<sequence length="101" mass="10545">MTSHPESAVHVTVVHAPACHLCDDAVGALADLGQRWPLVVRVVELESTEGALLVAQHRPAMNPLVLVDGAYFSSGRLPRKKLVKLLTAGAVPSASTSAVSV</sequence>
<protein>
    <submittedName>
        <fullName evidence="1">Glutaredoxin</fullName>
    </submittedName>
</protein>
<gene>
    <name evidence="1" type="ORF">N866_05315</name>
</gene>
<evidence type="ECO:0000313" key="1">
    <source>
        <dbReference type="EMBL" id="EYR62785.1"/>
    </source>
</evidence>
<dbReference type="OrthoDB" id="8779161at2"/>
<dbReference type="InterPro" id="IPR036249">
    <property type="entry name" value="Thioredoxin-like_sf"/>
</dbReference>
<name>A0A021VRU7_9CELL</name>
<dbReference type="EMBL" id="AXCW01000170">
    <property type="protein sequence ID" value="EYR62785.1"/>
    <property type="molecule type" value="Genomic_DNA"/>
</dbReference>
<evidence type="ECO:0000313" key="2">
    <source>
        <dbReference type="Proteomes" id="UP000019753"/>
    </source>
</evidence>
<dbReference type="AlphaFoldDB" id="A0A021VRU7"/>